<gene>
    <name evidence="2" type="ordered locus">Os01g0521300</name>
</gene>
<dbReference type="EMBL" id="AP008207">
    <property type="protein sequence ID" value="BAF05124.1"/>
    <property type="molecule type" value="Genomic_DNA"/>
</dbReference>
<evidence type="ECO:0000313" key="2">
    <source>
        <dbReference type="EMBL" id="BAF05124.1"/>
    </source>
</evidence>
<name>Q0JMA4_ORYSJ</name>
<sequence length="175" mass="19097">MTHDPPRLADPPHPSQPFIKTPANKTNIIARRFANGSRGFGAPRRLLEASAKREGEGEARKAEEIRREGDDGAQRTGTETAKPKEGGGLGRFGPTYFRSRIVWKEKIKVGNNLVRGIHRPRGCEHDMWAMLGDHGPRAGCLIGSCCVTWKVSLSRGALFDPLYATTKGALIGIAL</sequence>
<evidence type="ECO:0000256" key="1">
    <source>
        <dbReference type="SAM" id="MobiDB-lite"/>
    </source>
</evidence>
<reference evidence="3" key="2">
    <citation type="journal article" date="2008" name="Nucleic Acids Res.">
        <title>The rice annotation project database (RAP-DB): 2008 update.</title>
        <authorList>
            <consortium name="The rice annotation project (RAP)"/>
        </authorList>
    </citation>
    <scope>GENOME REANNOTATION</scope>
    <source>
        <strain evidence="3">cv. Nipponbare</strain>
    </source>
</reference>
<feature type="compositionally biased region" description="Basic and acidic residues" evidence="1">
    <location>
        <begin position="45"/>
        <end position="73"/>
    </location>
</feature>
<proteinExistence type="predicted"/>
<dbReference type="KEGG" id="dosa:Os01g0521300"/>
<organism evidence="2 3">
    <name type="scientific">Oryza sativa subsp. japonica</name>
    <name type="common">Rice</name>
    <dbReference type="NCBI Taxonomy" id="39947"/>
    <lineage>
        <taxon>Eukaryota</taxon>
        <taxon>Viridiplantae</taxon>
        <taxon>Streptophyta</taxon>
        <taxon>Embryophyta</taxon>
        <taxon>Tracheophyta</taxon>
        <taxon>Spermatophyta</taxon>
        <taxon>Magnoliopsida</taxon>
        <taxon>Liliopsida</taxon>
        <taxon>Poales</taxon>
        <taxon>Poaceae</taxon>
        <taxon>BOP clade</taxon>
        <taxon>Oryzoideae</taxon>
        <taxon>Oryzeae</taxon>
        <taxon>Oryzinae</taxon>
        <taxon>Oryza</taxon>
        <taxon>Oryza sativa</taxon>
    </lineage>
</organism>
<accession>Q0JMA4</accession>
<evidence type="ECO:0000313" key="3">
    <source>
        <dbReference type="Proteomes" id="UP000000763"/>
    </source>
</evidence>
<dbReference type="Proteomes" id="UP000000763">
    <property type="component" value="Chromosome 1"/>
</dbReference>
<protein>
    <submittedName>
        <fullName evidence="2">Os01g0521300 protein</fullName>
    </submittedName>
</protein>
<dbReference type="AlphaFoldDB" id="Q0JMA4"/>
<feature type="region of interest" description="Disordered" evidence="1">
    <location>
        <begin position="1"/>
        <end position="91"/>
    </location>
</feature>
<reference evidence="2 3" key="1">
    <citation type="journal article" date="2005" name="Nature">
        <title>The map-based sequence of the rice genome.</title>
        <authorList>
            <consortium name="International rice genome sequencing project (IRGSP)"/>
            <person name="Matsumoto T."/>
            <person name="Wu J."/>
            <person name="Kanamori H."/>
            <person name="Katayose Y."/>
            <person name="Fujisawa M."/>
            <person name="Namiki N."/>
            <person name="Mizuno H."/>
            <person name="Yamamoto K."/>
            <person name="Antonio B.A."/>
            <person name="Baba T."/>
            <person name="Sakata K."/>
            <person name="Nagamura Y."/>
            <person name="Aoki H."/>
            <person name="Arikawa K."/>
            <person name="Arita K."/>
            <person name="Bito T."/>
            <person name="Chiden Y."/>
            <person name="Fujitsuka N."/>
            <person name="Fukunaka R."/>
            <person name="Hamada M."/>
            <person name="Harada C."/>
            <person name="Hayashi A."/>
            <person name="Hijishita S."/>
            <person name="Honda M."/>
            <person name="Hosokawa S."/>
            <person name="Ichikawa Y."/>
            <person name="Idonuma A."/>
            <person name="Iijima M."/>
            <person name="Ikeda M."/>
            <person name="Ikeno M."/>
            <person name="Ito K."/>
            <person name="Ito S."/>
            <person name="Ito T."/>
            <person name="Ito Y."/>
            <person name="Ito Y."/>
            <person name="Iwabuchi A."/>
            <person name="Kamiya K."/>
            <person name="Karasawa W."/>
            <person name="Kurita K."/>
            <person name="Katagiri S."/>
            <person name="Kikuta A."/>
            <person name="Kobayashi H."/>
            <person name="Kobayashi N."/>
            <person name="Machita K."/>
            <person name="Maehara T."/>
            <person name="Masukawa M."/>
            <person name="Mizubayashi T."/>
            <person name="Mukai Y."/>
            <person name="Nagasaki H."/>
            <person name="Nagata Y."/>
            <person name="Naito S."/>
            <person name="Nakashima M."/>
            <person name="Nakama Y."/>
            <person name="Nakamichi Y."/>
            <person name="Nakamura M."/>
            <person name="Meguro A."/>
            <person name="Negishi M."/>
            <person name="Ohta I."/>
            <person name="Ohta T."/>
            <person name="Okamoto M."/>
            <person name="Ono N."/>
            <person name="Saji S."/>
            <person name="Sakaguchi M."/>
            <person name="Sakai K."/>
            <person name="Shibata M."/>
            <person name="Shimokawa T."/>
            <person name="Song J."/>
            <person name="Takazaki Y."/>
            <person name="Terasawa K."/>
            <person name="Tsugane M."/>
            <person name="Tsuji K."/>
            <person name="Ueda S."/>
            <person name="Waki K."/>
            <person name="Yamagata H."/>
            <person name="Yamamoto M."/>
            <person name="Yamamoto S."/>
            <person name="Yamane H."/>
            <person name="Yoshiki S."/>
            <person name="Yoshihara R."/>
            <person name="Yukawa K."/>
            <person name="Zhong H."/>
            <person name="Yano M."/>
            <person name="Yuan Q."/>
            <person name="Ouyang S."/>
            <person name="Liu J."/>
            <person name="Jones K.M."/>
            <person name="Gansberger K."/>
            <person name="Moffat K."/>
            <person name="Hill J."/>
            <person name="Bera J."/>
            <person name="Fadrosh D."/>
            <person name="Jin S."/>
            <person name="Johri S."/>
            <person name="Kim M."/>
            <person name="Overton L."/>
            <person name="Reardon M."/>
            <person name="Tsitrin T."/>
            <person name="Vuong H."/>
            <person name="Weaver B."/>
            <person name="Ciecko A."/>
            <person name="Tallon L."/>
            <person name="Jackson J."/>
            <person name="Pai G."/>
            <person name="Aken S.V."/>
            <person name="Utterback T."/>
            <person name="Reidmuller S."/>
            <person name="Feldblyum T."/>
            <person name="Hsiao J."/>
            <person name="Zismann V."/>
            <person name="Iobst S."/>
            <person name="de Vazeille A.R."/>
            <person name="Buell C.R."/>
            <person name="Ying K."/>
            <person name="Li Y."/>
            <person name="Lu T."/>
            <person name="Huang Y."/>
            <person name="Zhao Q."/>
            <person name="Feng Q."/>
            <person name="Zhang L."/>
            <person name="Zhu J."/>
            <person name="Weng Q."/>
            <person name="Mu J."/>
            <person name="Lu Y."/>
            <person name="Fan D."/>
            <person name="Liu Y."/>
            <person name="Guan J."/>
            <person name="Zhang Y."/>
            <person name="Yu S."/>
            <person name="Liu X."/>
            <person name="Zhang Y."/>
            <person name="Hong G."/>
            <person name="Han B."/>
            <person name="Choisne N."/>
            <person name="Demange N."/>
            <person name="Orjeda G."/>
            <person name="Samain S."/>
            <person name="Cattolico L."/>
            <person name="Pelletier E."/>
            <person name="Couloux A."/>
            <person name="Segurens B."/>
            <person name="Wincker P."/>
            <person name="D'Hont A."/>
            <person name="Scarpelli C."/>
            <person name="Weissenbach J."/>
            <person name="Salanoubat M."/>
            <person name="Quetier F."/>
            <person name="Yu Y."/>
            <person name="Kim H.R."/>
            <person name="Rambo T."/>
            <person name="Currie J."/>
            <person name="Collura K."/>
            <person name="Luo M."/>
            <person name="Yang T."/>
            <person name="Ammiraju J.S.S."/>
            <person name="Engler F."/>
            <person name="Soderlund C."/>
            <person name="Wing R.A."/>
            <person name="Palmer L.E."/>
            <person name="de la Bastide M."/>
            <person name="Spiegel L."/>
            <person name="Nascimento L."/>
            <person name="Zutavern T."/>
            <person name="O'Shaughnessy A."/>
            <person name="Dike S."/>
            <person name="Dedhia N."/>
            <person name="Preston R."/>
            <person name="Balija V."/>
            <person name="McCombie W.R."/>
            <person name="Chow T."/>
            <person name="Chen H."/>
            <person name="Chung M."/>
            <person name="Chen C."/>
            <person name="Shaw J."/>
            <person name="Wu H."/>
            <person name="Hsiao K."/>
            <person name="Chao Y."/>
            <person name="Chu M."/>
            <person name="Cheng C."/>
            <person name="Hour A."/>
            <person name="Lee P."/>
            <person name="Lin S."/>
            <person name="Lin Y."/>
            <person name="Liou J."/>
            <person name="Liu S."/>
            <person name="Hsing Y."/>
            <person name="Raghuvanshi S."/>
            <person name="Mohanty A."/>
            <person name="Bharti A.K."/>
            <person name="Gaur A."/>
            <person name="Gupta V."/>
            <person name="Kumar D."/>
            <person name="Ravi V."/>
            <person name="Vij S."/>
            <person name="Kapur A."/>
            <person name="Khurana P."/>
            <person name="Khurana P."/>
            <person name="Khurana J.P."/>
            <person name="Tyagi A.K."/>
            <person name="Gaikwad K."/>
            <person name="Singh A."/>
            <person name="Dalal V."/>
            <person name="Srivastava S."/>
            <person name="Dixit A."/>
            <person name="Pal A.K."/>
            <person name="Ghazi I.A."/>
            <person name="Yadav M."/>
            <person name="Pandit A."/>
            <person name="Bhargava A."/>
            <person name="Sureshbabu K."/>
            <person name="Batra K."/>
            <person name="Sharma T.R."/>
            <person name="Mohapatra T."/>
            <person name="Singh N.K."/>
            <person name="Messing J."/>
            <person name="Nelson A.B."/>
            <person name="Fuks G."/>
            <person name="Kavchok S."/>
            <person name="Keizer G."/>
            <person name="Linton E."/>
            <person name="Llaca V."/>
            <person name="Song R."/>
            <person name="Tanyolac B."/>
            <person name="Young S."/>
            <person name="Ho-Il K."/>
            <person name="Hahn J.H."/>
            <person name="Sangsakoo G."/>
            <person name="Vanavichit A."/>
            <person name="de Mattos Luiz.A.T."/>
            <person name="Zimmer P.D."/>
            <person name="Malone G."/>
            <person name="Dellagostin O."/>
            <person name="de Oliveira A.C."/>
            <person name="Bevan M."/>
            <person name="Bancroft I."/>
            <person name="Minx P."/>
            <person name="Cordum H."/>
            <person name="Wilson R."/>
            <person name="Cheng Z."/>
            <person name="Jin W."/>
            <person name="Jiang J."/>
            <person name="Leong S.A."/>
            <person name="Iwama H."/>
            <person name="Gojobori T."/>
            <person name="Itoh T."/>
            <person name="Niimura Y."/>
            <person name="Fujii Y."/>
            <person name="Habara T."/>
            <person name="Sakai H."/>
            <person name="Sato Y."/>
            <person name="Wilson G."/>
            <person name="Kumar K."/>
            <person name="McCouch S."/>
            <person name="Juretic N."/>
            <person name="Hoen D."/>
            <person name="Wright S."/>
            <person name="Bruskiewich R."/>
            <person name="Bureau T."/>
            <person name="Miyao A."/>
            <person name="Hirochika H."/>
            <person name="Nishikawa T."/>
            <person name="Kadowaki K."/>
            <person name="Sugiura M."/>
            <person name="Burr B."/>
            <person name="Sasaki T."/>
        </authorList>
    </citation>
    <scope>NUCLEOTIDE SEQUENCE [LARGE SCALE GENOMIC DNA]</scope>
    <source>
        <strain evidence="3">cv. Nipponbare</strain>
    </source>
</reference>